<feature type="compositionally biased region" description="Basic residues" evidence="7">
    <location>
        <begin position="110"/>
        <end position="121"/>
    </location>
</feature>
<evidence type="ECO:0000256" key="7">
    <source>
        <dbReference type="SAM" id="MobiDB-lite"/>
    </source>
</evidence>
<organism evidence="9 10">
    <name type="scientific">Methanoculleus bourgensis</name>
    <dbReference type="NCBI Taxonomy" id="83986"/>
    <lineage>
        <taxon>Archaea</taxon>
        <taxon>Methanobacteriati</taxon>
        <taxon>Methanobacteriota</taxon>
        <taxon>Stenosarchaea group</taxon>
        <taxon>Methanomicrobia</taxon>
        <taxon>Methanomicrobiales</taxon>
        <taxon>Methanomicrobiaceae</taxon>
        <taxon>Methanoculleus</taxon>
    </lineage>
</organism>
<evidence type="ECO:0000313" key="9">
    <source>
        <dbReference type="EMBL" id="CVK31612.1"/>
    </source>
</evidence>
<dbReference type="PANTHER" id="PTHR43275">
    <property type="entry name" value="D-MALATE DEHYDROGENASE [DECARBOXYLATING]"/>
    <property type="match status" value="1"/>
</dbReference>
<evidence type="ECO:0000256" key="6">
    <source>
        <dbReference type="ARBA" id="ARBA00023211"/>
    </source>
</evidence>
<dbReference type="Pfam" id="PF00180">
    <property type="entry name" value="Iso_dh"/>
    <property type="match status" value="1"/>
</dbReference>
<evidence type="ECO:0000256" key="1">
    <source>
        <dbReference type="ARBA" id="ARBA00001936"/>
    </source>
</evidence>
<gene>
    <name evidence="9" type="ORF">MMAB1_0395</name>
</gene>
<dbReference type="InterPro" id="IPR050501">
    <property type="entry name" value="ICDH/IPMDH"/>
</dbReference>
<dbReference type="InterPro" id="IPR024084">
    <property type="entry name" value="IsoPropMal-DH-like_dom"/>
</dbReference>
<evidence type="ECO:0000259" key="8">
    <source>
        <dbReference type="SMART" id="SM01329"/>
    </source>
</evidence>
<dbReference type="Gene3D" id="3.40.718.10">
    <property type="entry name" value="Isopropylmalate Dehydrogenase"/>
    <property type="match status" value="1"/>
</dbReference>
<evidence type="ECO:0000313" key="10">
    <source>
        <dbReference type="Proteomes" id="UP000069850"/>
    </source>
</evidence>
<dbReference type="SMART" id="SM01329">
    <property type="entry name" value="Iso_dh"/>
    <property type="match status" value="1"/>
</dbReference>
<name>A0A0X3BHM0_9EURY</name>
<evidence type="ECO:0000256" key="3">
    <source>
        <dbReference type="ARBA" id="ARBA00022723"/>
    </source>
</evidence>
<keyword evidence="5" id="KW-0520">NAD</keyword>
<dbReference type="GO" id="GO:0016491">
    <property type="term" value="F:oxidoreductase activity"/>
    <property type="evidence" value="ECO:0007669"/>
    <property type="project" value="UniProtKB-KW"/>
</dbReference>
<feature type="region of interest" description="Disordered" evidence="7">
    <location>
        <begin position="77"/>
        <end position="173"/>
    </location>
</feature>
<evidence type="ECO:0000256" key="4">
    <source>
        <dbReference type="ARBA" id="ARBA00023002"/>
    </source>
</evidence>
<feature type="compositionally biased region" description="Low complexity" evidence="7">
    <location>
        <begin position="154"/>
        <end position="173"/>
    </location>
</feature>
<feature type="compositionally biased region" description="Low complexity" evidence="7">
    <location>
        <begin position="122"/>
        <end position="131"/>
    </location>
</feature>
<feature type="compositionally biased region" description="Basic residues" evidence="7">
    <location>
        <begin position="143"/>
        <end position="153"/>
    </location>
</feature>
<dbReference type="Proteomes" id="UP000069850">
    <property type="component" value="Chromosome 1"/>
</dbReference>
<dbReference type="KEGG" id="mema:MMAB1_0395"/>
<sequence>MQHQVAAIGGDGIGPEIIAAGKEVLDAAGERFGFDIAWTDFDVGAERYLSTGELLTEEDLRELSKFRAIYFGAIGDERVKPGSSRRGSCLRSGSTSTSSSISGRSNSLRAPRRRSRTRGRRMSTSWWSGRTPRTSTSVSAHGSRVRASKRRLRSSATSTTSSSGLMSRPTPTR</sequence>
<dbReference type="PANTHER" id="PTHR43275:SF1">
    <property type="entry name" value="D-MALATE DEHYDROGENASE [DECARBOXYLATING]"/>
    <property type="match status" value="1"/>
</dbReference>
<keyword evidence="3" id="KW-0479">Metal-binding</keyword>
<feature type="domain" description="Isopropylmalate dehydrogenase-like" evidence="8">
    <location>
        <begin position="4"/>
        <end position="168"/>
    </location>
</feature>
<comment type="cofactor">
    <cofactor evidence="2">
        <name>Mg(2+)</name>
        <dbReference type="ChEBI" id="CHEBI:18420"/>
    </cofactor>
</comment>
<keyword evidence="4" id="KW-0560">Oxidoreductase</keyword>
<evidence type="ECO:0000256" key="5">
    <source>
        <dbReference type="ARBA" id="ARBA00023027"/>
    </source>
</evidence>
<proteinExistence type="predicted"/>
<protein>
    <recommendedName>
        <fullName evidence="8">Isopropylmalate dehydrogenase-like domain-containing protein</fullName>
    </recommendedName>
</protein>
<evidence type="ECO:0000256" key="2">
    <source>
        <dbReference type="ARBA" id="ARBA00001946"/>
    </source>
</evidence>
<accession>A0A0X3BHM0</accession>
<dbReference type="EMBL" id="LT158599">
    <property type="protein sequence ID" value="CVK31612.1"/>
    <property type="molecule type" value="Genomic_DNA"/>
</dbReference>
<dbReference type="SUPFAM" id="SSF53659">
    <property type="entry name" value="Isocitrate/Isopropylmalate dehydrogenase-like"/>
    <property type="match status" value="1"/>
</dbReference>
<feature type="compositionally biased region" description="Low complexity" evidence="7">
    <location>
        <begin position="82"/>
        <end position="109"/>
    </location>
</feature>
<dbReference type="AlphaFoldDB" id="A0A0X3BHM0"/>
<reference evidence="9 10" key="1">
    <citation type="submission" date="2016-01" db="EMBL/GenBank/DDBJ databases">
        <authorList>
            <person name="Manzoor S."/>
        </authorList>
    </citation>
    <scope>NUCLEOTIDE SEQUENCE [LARGE SCALE GENOMIC DNA]</scope>
    <source>
        <strain evidence="9">Methanoculleus sp MAB1</strain>
    </source>
</reference>
<keyword evidence="6" id="KW-0464">Manganese</keyword>
<dbReference type="GO" id="GO:0046872">
    <property type="term" value="F:metal ion binding"/>
    <property type="evidence" value="ECO:0007669"/>
    <property type="project" value="UniProtKB-KW"/>
</dbReference>
<comment type="cofactor">
    <cofactor evidence="1">
        <name>Mn(2+)</name>
        <dbReference type="ChEBI" id="CHEBI:29035"/>
    </cofactor>
</comment>